<evidence type="ECO:0000256" key="6">
    <source>
        <dbReference type="ARBA" id="ARBA00023002"/>
    </source>
</evidence>
<keyword evidence="4" id="KW-0285">Flavoprotein</keyword>
<evidence type="ECO:0000256" key="5">
    <source>
        <dbReference type="ARBA" id="ARBA00022827"/>
    </source>
</evidence>
<dbReference type="GO" id="GO:0071949">
    <property type="term" value="F:FAD binding"/>
    <property type="evidence" value="ECO:0007669"/>
    <property type="project" value="InterPro"/>
</dbReference>
<protein>
    <submittedName>
        <fullName evidence="9">2-octaprenyl-6-methoxyphenol hydroxylase</fullName>
    </submittedName>
</protein>
<proteinExistence type="inferred from homology"/>
<evidence type="ECO:0000256" key="4">
    <source>
        <dbReference type="ARBA" id="ARBA00022630"/>
    </source>
</evidence>
<feature type="domain" description="FAD-binding" evidence="8">
    <location>
        <begin position="5"/>
        <end position="332"/>
    </location>
</feature>
<dbReference type="PANTHER" id="PTHR43876:SF7">
    <property type="entry name" value="UBIQUINONE BIOSYNTHESIS MONOOXYGENASE COQ6, MITOCHONDRIAL"/>
    <property type="match status" value="1"/>
</dbReference>
<keyword evidence="6" id="KW-0560">Oxidoreductase</keyword>
<dbReference type="OrthoDB" id="9796623at2"/>
<dbReference type="PANTHER" id="PTHR43876">
    <property type="entry name" value="UBIQUINONE BIOSYNTHESIS MONOOXYGENASE COQ6, MITOCHONDRIAL"/>
    <property type="match status" value="1"/>
</dbReference>
<evidence type="ECO:0000256" key="3">
    <source>
        <dbReference type="ARBA" id="ARBA00005349"/>
    </source>
</evidence>
<dbReference type="GO" id="GO:0016705">
    <property type="term" value="F:oxidoreductase activity, acting on paired donors, with incorporation or reduction of molecular oxygen"/>
    <property type="evidence" value="ECO:0007669"/>
    <property type="project" value="InterPro"/>
</dbReference>
<dbReference type="EMBL" id="FORF01000012">
    <property type="protein sequence ID" value="SFJ19853.1"/>
    <property type="molecule type" value="Genomic_DNA"/>
</dbReference>
<dbReference type="AlphaFoldDB" id="A0A1I3PEF7"/>
<evidence type="ECO:0000256" key="7">
    <source>
        <dbReference type="ARBA" id="ARBA00023033"/>
    </source>
</evidence>
<evidence type="ECO:0000313" key="9">
    <source>
        <dbReference type="EMBL" id="SFJ19853.1"/>
    </source>
</evidence>
<dbReference type="RefSeq" id="WP_091522396.1">
    <property type="nucleotide sequence ID" value="NZ_FORF01000012.1"/>
</dbReference>
<dbReference type="NCBIfam" id="TIGR01988">
    <property type="entry name" value="Ubi-OHases"/>
    <property type="match status" value="1"/>
</dbReference>
<dbReference type="STRING" id="1121003.SAMN03080618_02312"/>
<dbReference type="PRINTS" id="PR00420">
    <property type="entry name" value="RNGMNOXGNASE"/>
</dbReference>
<sequence length="393" mass="42722">MIIESDIVVAGTGPAGLLAALAISRNGFRVALVGPDVNLGDGRTTALMKPQLDFLDSLGLLEDIRTDSAPLKTMRIVDGTSRLLRSPTVNFRATEIGQDYFGLNIPNRHMLRVLARALEDSEIVRVNGLVKEWSSAPEHVEAELLDGTVVRARLAVAADGRNSPARDSVGIKVRSTPSQQSALVLNFQHTRSHQDTSCEFHTEHGPFTQVPLPGQRSSLVWVNRPHRAQELARLDESALSRLIEDRMQSMLGRVTVESGSQVFPLSSALPQRFAKDRVALIGEAAHVFPPIGAQGLNLGIRDIEGLIEIITRHPVDPGAEDVLAAYDRARRPDIVARSSAVNLLNRSLLSDMLPTQMARALGLSMLEATPPLRALFMREGLRTGSGIGSLFRS</sequence>
<comment type="similarity">
    <text evidence="3">Belongs to the UbiH/COQ6 family.</text>
</comment>
<keyword evidence="5" id="KW-0274">FAD</keyword>
<keyword evidence="10" id="KW-1185">Reference proteome</keyword>
<evidence type="ECO:0000256" key="2">
    <source>
        <dbReference type="ARBA" id="ARBA00004749"/>
    </source>
</evidence>
<accession>A0A1I3PEF7</accession>
<dbReference type="UniPathway" id="UPA00232"/>
<name>A0A1I3PEF7_9HYPH</name>
<organism evidence="9 10">
    <name type="scientific">Aquamicrobium aerolatum DSM 21857</name>
    <dbReference type="NCBI Taxonomy" id="1121003"/>
    <lineage>
        <taxon>Bacteria</taxon>
        <taxon>Pseudomonadati</taxon>
        <taxon>Pseudomonadota</taxon>
        <taxon>Alphaproteobacteria</taxon>
        <taxon>Hyphomicrobiales</taxon>
        <taxon>Phyllobacteriaceae</taxon>
        <taxon>Aerobium</taxon>
    </lineage>
</organism>
<dbReference type="SUPFAM" id="SSF51905">
    <property type="entry name" value="FAD/NAD(P)-binding domain"/>
    <property type="match status" value="1"/>
</dbReference>
<evidence type="ECO:0000256" key="1">
    <source>
        <dbReference type="ARBA" id="ARBA00001974"/>
    </source>
</evidence>
<gene>
    <name evidence="9" type="ORF">SAMN03080618_02312</name>
</gene>
<dbReference type="InterPro" id="IPR036188">
    <property type="entry name" value="FAD/NAD-bd_sf"/>
</dbReference>
<dbReference type="Proteomes" id="UP000242763">
    <property type="component" value="Unassembled WGS sequence"/>
</dbReference>
<dbReference type="InterPro" id="IPR010971">
    <property type="entry name" value="UbiH/COQ6"/>
</dbReference>
<dbReference type="InterPro" id="IPR002938">
    <property type="entry name" value="FAD-bd"/>
</dbReference>
<dbReference type="NCBIfam" id="NF005691">
    <property type="entry name" value="PRK07494.1"/>
    <property type="match status" value="1"/>
</dbReference>
<dbReference type="GO" id="GO:0004497">
    <property type="term" value="F:monooxygenase activity"/>
    <property type="evidence" value="ECO:0007669"/>
    <property type="project" value="UniProtKB-KW"/>
</dbReference>
<keyword evidence="7" id="KW-0503">Monooxygenase</keyword>
<dbReference type="Gene3D" id="3.50.50.60">
    <property type="entry name" value="FAD/NAD(P)-binding domain"/>
    <property type="match status" value="2"/>
</dbReference>
<dbReference type="GO" id="GO:0006744">
    <property type="term" value="P:ubiquinone biosynthetic process"/>
    <property type="evidence" value="ECO:0007669"/>
    <property type="project" value="UniProtKB-UniPathway"/>
</dbReference>
<evidence type="ECO:0000259" key="8">
    <source>
        <dbReference type="Pfam" id="PF01494"/>
    </source>
</evidence>
<comment type="cofactor">
    <cofactor evidence="1">
        <name>FAD</name>
        <dbReference type="ChEBI" id="CHEBI:57692"/>
    </cofactor>
</comment>
<comment type="pathway">
    <text evidence="2">Cofactor biosynthesis; ubiquinone biosynthesis.</text>
</comment>
<dbReference type="InterPro" id="IPR051205">
    <property type="entry name" value="UbiH/COQ6_monooxygenase"/>
</dbReference>
<evidence type="ECO:0000313" key="10">
    <source>
        <dbReference type="Proteomes" id="UP000242763"/>
    </source>
</evidence>
<reference evidence="10" key="1">
    <citation type="submission" date="2016-10" db="EMBL/GenBank/DDBJ databases">
        <authorList>
            <person name="Varghese N."/>
            <person name="Submissions S."/>
        </authorList>
    </citation>
    <scope>NUCLEOTIDE SEQUENCE [LARGE SCALE GENOMIC DNA]</scope>
    <source>
        <strain evidence="10">DSM 21857</strain>
    </source>
</reference>
<dbReference type="Pfam" id="PF01494">
    <property type="entry name" value="FAD_binding_3"/>
    <property type="match status" value="1"/>
</dbReference>